<sequence>MEDSPSIRDRFRFKRATAGCGDGNSNGAASKASSRGRPRLHNHGAGRLSRKSIHLSVPCLKGKSLLYGLILTVVIVYTVASVVMQSSIAASVWRKGERRWRGGKGLREGLRLGSGLRFVTQKRFLDEGGGLDRARRDGRVGVRPPRMALILGNMKINSHSLMLFTVVNNLRKLGYVFTIHTIEAGEAHSIWKNVATQILFLTPETNRQVDWSIFEGVIVDSIEAKEAVSSLMQEPFCSVPLIWIIHEDTLAKRLWHYEAMGWTYLLSHWRGALSRADVVIFSDFSLPLLHSALDTGNFLVIPGSPAEVWSTEQYIKTHSKYQVREDNGIPREDLVVVIIGSSFSYNGLSLDHAMAMHSIGPLLLKYARKGDGGSCKFAFLGGNSTDEYNHALQDVASHLGLAPGSVRHFGMNVDVSSVLIMADIVVYGPYQDEQGFPPLLIRAMTLGIPIIVPDTEIMRKYVVDGVHAMYFSKHDPKALMSVFSLLVSNGELSESAMKVASSGKLLAKDILALECVTTYAQLLENVLDFPSDITLPSSISLLQQLTWEWEAFGNPKNEDGIEKLDQKDDFPTRASIVYILEEELTDDAGPKNITENHRRIVKDFPTRQDWEILQQMEEIEEYKKVEMEELEERMEKDLESWNDIYRNARKSEKLSFEANERDEGELERTGQPVCVYEIYGVTGAWPFLHHGSLYRGLSLTTKARRLRSDDVDAATRLNFLNETYYQELLCEVGGMFSLAHKIDEIHMRPWIGFQSWRAAGRKVSLSSRAESVLEQVVNEETVGDVLYFWARLDMDGGVSKSSDVLTFWSMCDMLNGGSCRDSFELAFRKMYDLPSQIDALPPMPEDGGYWSTSHCWVMPTPSFLEFMMFTRMFVDSLDSFYPNASAVNGCLLGSSKVEKRHCYCRVLELLVNVWAYHSARKMVYLDPRTGILMEQHPLELRRGFMWPKYFDFTLLKSMDEELAESADDGDFPRDPWLWPMTGEVHWQGIYEREREERYRVKMDKKRKTKEKLYDRMKHGYKQKSLGG</sequence>
<reference evidence="2" key="1">
    <citation type="journal article" date="2023" name="Front. Plant Sci.">
        <title>Chromosomal-level genome assembly of Melastoma candidum provides insights into trichome evolution.</title>
        <authorList>
            <person name="Zhong Y."/>
            <person name="Wu W."/>
            <person name="Sun C."/>
            <person name="Zou P."/>
            <person name="Liu Y."/>
            <person name="Dai S."/>
            <person name="Zhou R."/>
        </authorList>
    </citation>
    <scope>NUCLEOTIDE SEQUENCE [LARGE SCALE GENOMIC DNA]</scope>
</reference>
<evidence type="ECO:0000313" key="2">
    <source>
        <dbReference type="Proteomes" id="UP001057402"/>
    </source>
</evidence>
<dbReference type="EMBL" id="CM042881">
    <property type="protein sequence ID" value="KAI4384375.1"/>
    <property type="molecule type" value="Genomic_DNA"/>
</dbReference>
<name>A0ACB9RZ40_9MYRT</name>
<dbReference type="Proteomes" id="UP001057402">
    <property type="component" value="Chromosome 2"/>
</dbReference>
<gene>
    <name evidence="1" type="ORF">MLD38_002540</name>
</gene>
<evidence type="ECO:0000313" key="1">
    <source>
        <dbReference type="EMBL" id="KAI4384375.1"/>
    </source>
</evidence>
<proteinExistence type="predicted"/>
<organism evidence="1 2">
    <name type="scientific">Melastoma candidum</name>
    <dbReference type="NCBI Taxonomy" id="119954"/>
    <lineage>
        <taxon>Eukaryota</taxon>
        <taxon>Viridiplantae</taxon>
        <taxon>Streptophyta</taxon>
        <taxon>Embryophyta</taxon>
        <taxon>Tracheophyta</taxon>
        <taxon>Spermatophyta</taxon>
        <taxon>Magnoliopsida</taxon>
        <taxon>eudicotyledons</taxon>
        <taxon>Gunneridae</taxon>
        <taxon>Pentapetalae</taxon>
        <taxon>rosids</taxon>
        <taxon>malvids</taxon>
        <taxon>Myrtales</taxon>
        <taxon>Melastomataceae</taxon>
        <taxon>Melastomatoideae</taxon>
        <taxon>Melastomateae</taxon>
        <taxon>Melastoma</taxon>
    </lineage>
</organism>
<accession>A0ACB9RZ40</accession>
<keyword evidence="2" id="KW-1185">Reference proteome</keyword>
<comment type="caution">
    <text evidence="1">The sequence shown here is derived from an EMBL/GenBank/DDBJ whole genome shotgun (WGS) entry which is preliminary data.</text>
</comment>
<protein>
    <submittedName>
        <fullName evidence="1">Uncharacterized protein</fullName>
    </submittedName>
</protein>